<keyword evidence="3" id="KW-0808">Transferase</keyword>
<gene>
    <name evidence="3" type="ORF">LHJ74_31985</name>
</gene>
<evidence type="ECO:0000259" key="2">
    <source>
        <dbReference type="Pfam" id="PF22181"/>
    </source>
</evidence>
<reference evidence="3 4" key="1">
    <citation type="submission" date="2021-10" db="EMBL/GenBank/DDBJ databases">
        <title>Streptomyces gossypii sp. nov., isolated from soil collected from cotton field.</title>
        <authorList>
            <person name="Ge X."/>
            <person name="Chen X."/>
            <person name="Liu W."/>
        </authorList>
    </citation>
    <scope>NUCLEOTIDE SEQUENCE [LARGE SCALE GENOMIC DNA]</scope>
    <source>
        <strain evidence="3 4">N2-109</strain>
    </source>
</reference>
<keyword evidence="3" id="KW-0328">Glycosyltransferase</keyword>
<dbReference type="RefSeq" id="WP_260221813.1">
    <property type="nucleotide sequence ID" value="NZ_JAJAGO010000021.1"/>
</dbReference>
<dbReference type="EMBL" id="JAJAGO010000021">
    <property type="protein sequence ID" value="MCT2594476.1"/>
    <property type="molecule type" value="Genomic_DNA"/>
</dbReference>
<name>A0ABT2K3C7_9ACTN</name>
<evidence type="ECO:0000259" key="1">
    <source>
        <dbReference type="Pfam" id="PF00535"/>
    </source>
</evidence>
<dbReference type="Gene3D" id="3.90.550.10">
    <property type="entry name" value="Spore Coat Polysaccharide Biosynthesis Protein SpsA, Chain A"/>
    <property type="match status" value="1"/>
</dbReference>
<dbReference type="PANTHER" id="PTHR22916:SF3">
    <property type="entry name" value="UDP-GLCNAC:BETAGAL BETA-1,3-N-ACETYLGLUCOSAMINYLTRANSFERASE-LIKE PROTEIN 1"/>
    <property type="match status" value="1"/>
</dbReference>
<dbReference type="GO" id="GO:0016757">
    <property type="term" value="F:glycosyltransferase activity"/>
    <property type="evidence" value="ECO:0007669"/>
    <property type="project" value="UniProtKB-KW"/>
</dbReference>
<feature type="domain" description="TarS/TarP linker" evidence="2">
    <location>
        <begin position="232"/>
        <end position="323"/>
    </location>
</feature>
<dbReference type="PANTHER" id="PTHR22916">
    <property type="entry name" value="GLYCOSYLTRANSFERASE"/>
    <property type="match status" value="1"/>
</dbReference>
<protein>
    <submittedName>
        <fullName evidence="3">Glycosyltransferase</fullName>
        <ecNumber evidence="3">2.4.-.-</ecNumber>
    </submittedName>
</protein>
<dbReference type="InterPro" id="IPR001173">
    <property type="entry name" value="Glyco_trans_2-like"/>
</dbReference>
<dbReference type="CDD" id="cd00761">
    <property type="entry name" value="Glyco_tranf_GTA_type"/>
    <property type="match status" value="1"/>
</dbReference>
<organism evidence="3 4">
    <name type="scientific">Streptomyces gossypii</name>
    <dbReference type="NCBI Taxonomy" id="2883101"/>
    <lineage>
        <taxon>Bacteria</taxon>
        <taxon>Bacillati</taxon>
        <taxon>Actinomycetota</taxon>
        <taxon>Actinomycetes</taxon>
        <taxon>Kitasatosporales</taxon>
        <taxon>Streptomycetaceae</taxon>
        <taxon>Streptomyces</taxon>
    </lineage>
</organism>
<comment type="caution">
    <text evidence="3">The sequence shown here is derived from an EMBL/GenBank/DDBJ whole genome shotgun (WGS) entry which is preliminary data.</text>
</comment>
<dbReference type="InterPro" id="IPR054028">
    <property type="entry name" value="TarS/TarP_linker"/>
</dbReference>
<dbReference type="Proteomes" id="UP001156389">
    <property type="component" value="Unassembled WGS sequence"/>
</dbReference>
<sequence length="664" mass="72011">MPGPPPPDVSVIVGAYNAMPYLTRCLDSAVGQSIGHARMEIIAVDDGSTDGSGAELDRFAEAYAGLVRVVHQENSGGPSAPRNAGLELATGRYVFFLDADDHLGAEALERLAGTADTNRSDVVLGRVVGVGGRHAPRSMFKRSESRTSVFDSRVYWSLNPMKLFRRELIERHGLRFRTDLVIGEDQPFTATAYLRAEAISVVADYDCLYWVARDDGGNITRLARGTEYRLRVLAAMFALIAEETEPGPGRDLLLLRHFTIDLRNALAQLALEPRRADQVRAVEALREVLAPWYGEGVAARMPALDRLQCGLVLRGMADELLEVLRYGRALSADAGAGAATELAEPTEAGPTERLTTVTEDGRVYARYPYFRDPARALPDHLYDITRELRAHHRLDSCTAVDGTYRITGHASLRRLSTDGVDTALVLRERGGTTEYRLPVTPVTPVTPVEADAEAGFEVTLDPVRAAEGKPLPDGLWDLYLDVGAQGVVKRVRFGAERGPEAGDGQPLTQLVRTPAHGLAVTAYFTTPHGNLSLDVGEGKHQVPSQLQVDETGWAPGERSPVLAVTGHCTLAWFPPGALTLHASPDAESAGARQGPVEVRDDGRFTARLPLPDRGAGPWRVSLRLTIADRAWTLPLPSPPPPPTRPGPATTLLRAVRQRLSRKPG</sequence>
<feature type="domain" description="Glycosyltransferase 2-like" evidence="1">
    <location>
        <begin position="10"/>
        <end position="143"/>
    </location>
</feature>
<dbReference type="Pfam" id="PF22181">
    <property type="entry name" value="TarS_linker"/>
    <property type="match status" value="1"/>
</dbReference>
<evidence type="ECO:0000313" key="4">
    <source>
        <dbReference type="Proteomes" id="UP001156389"/>
    </source>
</evidence>
<keyword evidence="4" id="KW-1185">Reference proteome</keyword>
<dbReference type="EC" id="2.4.-.-" evidence="3"/>
<accession>A0ABT2K3C7</accession>
<dbReference type="Pfam" id="PF00535">
    <property type="entry name" value="Glycos_transf_2"/>
    <property type="match status" value="1"/>
</dbReference>
<dbReference type="InterPro" id="IPR029044">
    <property type="entry name" value="Nucleotide-diphossugar_trans"/>
</dbReference>
<dbReference type="SUPFAM" id="SSF53448">
    <property type="entry name" value="Nucleotide-diphospho-sugar transferases"/>
    <property type="match status" value="1"/>
</dbReference>
<proteinExistence type="predicted"/>
<evidence type="ECO:0000313" key="3">
    <source>
        <dbReference type="EMBL" id="MCT2594476.1"/>
    </source>
</evidence>